<gene>
    <name evidence="1" type="ORF">M0812_07984</name>
</gene>
<evidence type="ECO:0000313" key="2">
    <source>
        <dbReference type="Proteomes" id="UP001146793"/>
    </source>
</evidence>
<protein>
    <submittedName>
        <fullName evidence="1">Uncharacterized protein</fullName>
    </submittedName>
</protein>
<dbReference type="Proteomes" id="UP001146793">
    <property type="component" value="Unassembled WGS sequence"/>
</dbReference>
<evidence type="ECO:0000313" key="1">
    <source>
        <dbReference type="EMBL" id="KAJ3446660.1"/>
    </source>
</evidence>
<organism evidence="1 2">
    <name type="scientific">Anaeramoeba flamelloides</name>
    <dbReference type="NCBI Taxonomy" id="1746091"/>
    <lineage>
        <taxon>Eukaryota</taxon>
        <taxon>Metamonada</taxon>
        <taxon>Anaeramoebidae</taxon>
        <taxon>Anaeramoeba</taxon>
    </lineage>
</organism>
<proteinExistence type="predicted"/>
<dbReference type="EMBL" id="JANTQA010000019">
    <property type="protein sequence ID" value="KAJ3446660.1"/>
    <property type="molecule type" value="Genomic_DNA"/>
</dbReference>
<comment type="caution">
    <text evidence="1">The sequence shown here is derived from an EMBL/GenBank/DDBJ whole genome shotgun (WGS) entry which is preliminary data.</text>
</comment>
<name>A0AAV7ZZ95_9EUKA</name>
<reference evidence="1" key="1">
    <citation type="submission" date="2022-08" db="EMBL/GenBank/DDBJ databases">
        <title>Novel sulphate-reducing endosymbionts in the free-living metamonad Anaeramoeba.</title>
        <authorList>
            <person name="Jerlstrom-Hultqvist J."/>
            <person name="Cepicka I."/>
            <person name="Gallot-Lavallee L."/>
            <person name="Salas-Leiva D."/>
            <person name="Curtis B.A."/>
            <person name="Zahonova K."/>
            <person name="Pipaliya S."/>
            <person name="Dacks J."/>
            <person name="Roger A.J."/>
        </authorList>
    </citation>
    <scope>NUCLEOTIDE SEQUENCE</scope>
    <source>
        <strain evidence="1">Busselton2</strain>
    </source>
</reference>
<sequence>MEMTNTLSNQFNLKEISLILLSLKNTKDYKIDLSKGKKTNKDLKFQIIERNNQNAQNCKFERKNIETKLSKENLREFLQSKPRPNWHQRIDMFLKYDPELLENWPTLVFLKNLKNNDKKPEKIVMQKTLFEIFVELTYNITLDLNKKQYIKAFRNSQRGLVKYMETIGYRNHSNYTRKQLVFLKNDISD</sequence>
<accession>A0AAV7ZZ95</accession>
<dbReference type="AlphaFoldDB" id="A0AAV7ZZ95"/>